<reference evidence="1 3" key="2">
    <citation type="journal article" date="2013" name="Nature">
        <title>Insights into bilaterian evolution from three spiralian genomes.</title>
        <authorList>
            <person name="Simakov O."/>
            <person name="Marletaz F."/>
            <person name="Cho S.J."/>
            <person name="Edsinger-Gonzales E."/>
            <person name="Havlak P."/>
            <person name="Hellsten U."/>
            <person name="Kuo D.H."/>
            <person name="Larsson T."/>
            <person name="Lv J."/>
            <person name="Arendt D."/>
            <person name="Savage R."/>
            <person name="Osoegawa K."/>
            <person name="de Jong P."/>
            <person name="Grimwood J."/>
            <person name="Chapman J.A."/>
            <person name="Shapiro H."/>
            <person name="Aerts A."/>
            <person name="Otillar R.P."/>
            <person name="Terry A.Y."/>
            <person name="Boore J.L."/>
            <person name="Grigoriev I.V."/>
            <person name="Lindberg D.R."/>
            <person name="Seaver E.C."/>
            <person name="Weisblat D.A."/>
            <person name="Putnam N.H."/>
            <person name="Rokhsar D.S."/>
        </authorList>
    </citation>
    <scope>NUCLEOTIDE SEQUENCE</scope>
</reference>
<organism evidence="2 3">
    <name type="scientific">Helobdella robusta</name>
    <name type="common">Californian leech</name>
    <dbReference type="NCBI Taxonomy" id="6412"/>
    <lineage>
        <taxon>Eukaryota</taxon>
        <taxon>Metazoa</taxon>
        <taxon>Spiralia</taxon>
        <taxon>Lophotrochozoa</taxon>
        <taxon>Annelida</taxon>
        <taxon>Clitellata</taxon>
        <taxon>Hirudinea</taxon>
        <taxon>Rhynchobdellida</taxon>
        <taxon>Glossiphoniidae</taxon>
        <taxon>Helobdella</taxon>
    </lineage>
</organism>
<evidence type="ECO:0000313" key="2">
    <source>
        <dbReference type="EnsemblMetazoa" id="HelroP170185"/>
    </source>
</evidence>
<evidence type="ECO:0000313" key="1">
    <source>
        <dbReference type="EMBL" id="ESO07658.1"/>
    </source>
</evidence>
<dbReference type="eggNOG" id="KOG2001">
    <property type="taxonomic scope" value="Eukaryota"/>
</dbReference>
<dbReference type="GeneID" id="20203117"/>
<dbReference type="RefSeq" id="XP_009014269.1">
    <property type="nucleotide sequence ID" value="XM_009016021.1"/>
</dbReference>
<dbReference type="AlphaFoldDB" id="T1F2R8"/>
<dbReference type="EMBL" id="KB096183">
    <property type="protein sequence ID" value="ESO07658.1"/>
    <property type="molecule type" value="Genomic_DNA"/>
</dbReference>
<proteinExistence type="predicted"/>
<accession>T1F2R8</accession>
<protein>
    <submittedName>
        <fullName evidence="1 2">Uncharacterized protein</fullName>
    </submittedName>
</protein>
<keyword evidence="3" id="KW-1185">Reference proteome</keyword>
<reference evidence="3" key="1">
    <citation type="submission" date="2012-12" db="EMBL/GenBank/DDBJ databases">
        <authorList>
            <person name="Hellsten U."/>
            <person name="Grimwood J."/>
            <person name="Chapman J.A."/>
            <person name="Shapiro H."/>
            <person name="Aerts A."/>
            <person name="Otillar R.P."/>
            <person name="Terry A.Y."/>
            <person name="Boore J.L."/>
            <person name="Simakov O."/>
            <person name="Marletaz F."/>
            <person name="Cho S.-J."/>
            <person name="Edsinger-Gonzales E."/>
            <person name="Havlak P."/>
            <person name="Kuo D.-H."/>
            <person name="Larsson T."/>
            <person name="Lv J."/>
            <person name="Arendt D."/>
            <person name="Savage R."/>
            <person name="Osoegawa K."/>
            <person name="de Jong P."/>
            <person name="Lindberg D.R."/>
            <person name="Seaver E.C."/>
            <person name="Weisblat D.A."/>
            <person name="Putnam N.H."/>
            <person name="Grigoriev I.V."/>
            <person name="Rokhsar D.S."/>
        </authorList>
    </citation>
    <scope>NUCLEOTIDE SEQUENCE</scope>
</reference>
<dbReference type="Proteomes" id="UP000015101">
    <property type="component" value="Unassembled WGS sequence"/>
</dbReference>
<dbReference type="STRING" id="6412.T1F2R8"/>
<dbReference type="HOGENOM" id="CLU_1210938_0_0_1"/>
<dbReference type="InParanoid" id="T1F2R8"/>
<dbReference type="CTD" id="20203117"/>
<gene>
    <name evidence="2" type="primary">20203117</name>
    <name evidence="1" type="ORF">HELRODRAFT_170185</name>
</gene>
<sequence length="229" mass="25817">MAREFKLHHHVNELMTNLRVASTSEGPGAEVLTEVLEKSISPFVSTQVSTQKAIKKLSDQSNQPNEFVSKYEQLKSKNLRELDPLIHLMSRLSADAQIKSMLKKAKDSKSESKLTSLQSSTVKVTTQPQSTLSSEGLKKLSEEIQAELKKKTTKESSLVNIETIKIDSNKDKDKKGASKLSLFPKWIEGRPNLSLDFLPTNADDFVSSYWIVQNSSFYIKPIYFGFFKI</sequence>
<dbReference type="KEGG" id="hro:HELRODRAFT_170185"/>
<dbReference type="EMBL" id="AMQM01003487">
    <property type="status" value="NOT_ANNOTATED_CDS"/>
    <property type="molecule type" value="Genomic_DNA"/>
</dbReference>
<reference evidence="2" key="3">
    <citation type="submission" date="2015-06" db="UniProtKB">
        <authorList>
            <consortium name="EnsemblMetazoa"/>
        </authorList>
    </citation>
    <scope>IDENTIFICATION</scope>
</reference>
<dbReference type="EnsemblMetazoa" id="HelroT170185">
    <property type="protein sequence ID" value="HelroP170185"/>
    <property type="gene ID" value="HelroG170185"/>
</dbReference>
<evidence type="ECO:0000313" key="3">
    <source>
        <dbReference type="Proteomes" id="UP000015101"/>
    </source>
</evidence>
<name>T1F2R8_HELRO</name>
<dbReference type="OrthoDB" id="2192946at2759"/>